<proteinExistence type="predicted"/>
<evidence type="ECO:0000256" key="5">
    <source>
        <dbReference type="ARBA" id="ARBA00019973"/>
    </source>
</evidence>
<feature type="domain" description="Protein kinase" evidence="15">
    <location>
        <begin position="56"/>
        <end position="402"/>
    </location>
</feature>
<evidence type="ECO:0000256" key="13">
    <source>
        <dbReference type="ARBA" id="ARBA00047899"/>
    </source>
</evidence>
<keyword evidence="7" id="KW-0808">Transferase</keyword>
<dbReference type="Gene3D" id="3.30.200.20">
    <property type="entry name" value="Phosphorylase Kinase, domain 1"/>
    <property type="match status" value="1"/>
</dbReference>
<dbReference type="RefSeq" id="XP_016646700.1">
    <property type="nucleotide sequence ID" value="XM_016783067.1"/>
</dbReference>
<dbReference type="PROSITE" id="PS50011">
    <property type="entry name" value="PROTEIN_KINASE_DOM"/>
    <property type="match status" value="1"/>
</dbReference>
<dbReference type="InterPro" id="IPR051334">
    <property type="entry name" value="SRPK"/>
</dbReference>
<keyword evidence="17" id="KW-1185">Reference proteome</keyword>
<evidence type="ECO:0000256" key="9">
    <source>
        <dbReference type="ARBA" id="ARBA00022777"/>
    </source>
</evidence>
<dbReference type="Gene3D" id="1.10.510.10">
    <property type="entry name" value="Transferase(Phosphotransferase) domain 1"/>
    <property type="match status" value="1"/>
</dbReference>
<comment type="subunit">
    <text evidence="2">Component of the EKC/KEOPS complex composed of at least BUD32, CGI121, GON7, KAE1 and PCC1; the whole complex dimerizes.</text>
</comment>
<dbReference type="PANTHER" id="PTHR47634">
    <property type="entry name" value="PROTEIN KINASE DOMAIN-CONTAINING PROTEIN-RELATED"/>
    <property type="match status" value="1"/>
</dbReference>
<sequence length="405" mass="45414">MGHPNAQSASFSTAPSASAAFEELPKDALVQEEDVPGYRADNYYPVTLGEVLNDRYRVVAKLGYGVGSTVWLCRDLKKGDANADDFFTVKVCTAQTASELNAQADKEIAIAEYVATVEGEHPGRNYIRLVQDHFNITSGYGTTHRCLVYKPMGMNLTDLRNLFPERSLGMPLFKQTVKIILIGLDFLHQAGVVHTDISPNNILLGIHDPSPLPEIEQAEIIDPAPRKTLPGRTIYYSRRMPLTHGSPVISDFGMACIGDSHRGDIMPDIYRAPEVILGMEWSYPVDIWAVGLMLWDLFEGTSLFSARKKGILNDEQHLAEMVSLMGPPPPAFLTRSEACKKYWDEQGNWIASTPIPDQSIWTREGKLNGEEKEMFIKFAQRLLRWLPEERASATDLLWDDFLRKP</sequence>
<comment type="function">
    <text evidence="1">Component of the EKC/KEOPS complex that is required for the formation of a threonylcarbamoyl group on adenosine at position 37 (t(6)A37) in tRNAs that read codons beginning with adenine. The complex is probably involved in the transfer of the threonylcarbamoyl moiety of threonylcarbamoyl-AMP (TC-AMP) to the N6 group of A37. BUD32 has ATPase activity in the context of the EKC/KEOPS complex and likely plays a supporting role to the catalytic subunit KAE1. The EKC/KEOPS complex also promotes both telomere uncapping and telomere elongation. The complex is required for efficient recruitment of transcriptional coactivators.</text>
</comment>
<keyword evidence="9 16" id="KW-0418">Kinase</keyword>
<dbReference type="HOGENOM" id="CLU_000288_81_1_1"/>
<evidence type="ECO:0000256" key="10">
    <source>
        <dbReference type="ARBA" id="ARBA00022840"/>
    </source>
</evidence>
<keyword evidence="8" id="KW-0547">Nucleotide-binding</keyword>
<evidence type="ECO:0000256" key="4">
    <source>
        <dbReference type="ARBA" id="ARBA00013948"/>
    </source>
</evidence>
<dbReference type="AlphaFoldDB" id="A0A084GHT9"/>
<comment type="caution">
    <text evidence="16">The sequence shown here is derived from an EMBL/GenBank/DDBJ whole genome shotgun (WGS) entry which is preliminary data.</text>
</comment>
<comment type="catalytic activity">
    <reaction evidence="13">
        <text>L-threonyl-[protein] + ATP = O-phospho-L-threonyl-[protein] + ADP + H(+)</text>
        <dbReference type="Rhea" id="RHEA:46608"/>
        <dbReference type="Rhea" id="RHEA-COMP:11060"/>
        <dbReference type="Rhea" id="RHEA-COMP:11605"/>
        <dbReference type="ChEBI" id="CHEBI:15378"/>
        <dbReference type="ChEBI" id="CHEBI:30013"/>
        <dbReference type="ChEBI" id="CHEBI:30616"/>
        <dbReference type="ChEBI" id="CHEBI:61977"/>
        <dbReference type="ChEBI" id="CHEBI:456216"/>
        <dbReference type="EC" id="2.7.11.1"/>
    </reaction>
</comment>
<dbReference type="GO" id="GO:0005737">
    <property type="term" value="C:cytoplasm"/>
    <property type="evidence" value="ECO:0007669"/>
    <property type="project" value="TreeGrafter"/>
</dbReference>
<evidence type="ECO:0000256" key="3">
    <source>
        <dbReference type="ARBA" id="ARBA00012513"/>
    </source>
</evidence>
<dbReference type="VEuPathDB" id="FungiDB:SAPIO_CDS0238"/>
<evidence type="ECO:0000256" key="11">
    <source>
        <dbReference type="ARBA" id="ARBA00030980"/>
    </source>
</evidence>
<evidence type="ECO:0000256" key="1">
    <source>
        <dbReference type="ARBA" id="ARBA00003747"/>
    </source>
</evidence>
<evidence type="ECO:0000256" key="12">
    <source>
        <dbReference type="ARBA" id="ARBA00033194"/>
    </source>
</evidence>
<dbReference type="SUPFAM" id="SSF56112">
    <property type="entry name" value="Protein kinase-like (PK-like)"/>
    <property type="match status" value="1"/>
</dbReference>
<keyword evidence="6" id="KW-0723">Serine/threonine-protein kinase</keyword>
<dbReference type="OrthoDB" id="5979581at2759"/>
<dbReference type="Proteomes" id="UP000028545">
    <property type="component" value="Unassembled WGS sequence"/>
</dbReference>
<dbReference type="GO" id="GO:0050684">
    <property type="term" value="P:regulation of mRNA processing"/>
    <property type="evidence" value="ECO:0007669"/>
    <property type="project" value="TreeGrafter"/>
</dbReference>
<dbReference type="GO" id="GO:0000245">
    <property type="term" value="P:spliceosomal complex assembly"/>
    <property type="evidence" value="ECO:0007669"/>
    <property type="project" value="TreeGrafter"/>
</dbReference>
<dbReference type="KEGG" id="sapo:SAPIO_CDS0238"/>
<evidence type="ECO:0000256" key="2">
    <source>
        <dbReference type="ARBA" id="ARBA00011534"/>
    </source>
</evidence>
<dbReference type="Pfam" id="PF00069">
    <property type="entry name" value="Pkinase"/>
    <property type="match status" value="1"/>
</dbReference>
<evidence type="ECO:0000259" key="15">
    <source>
        <dbReference type="PROSITE" id="PS50011"/>
    </source>
</evidence>
<dbReference type="GO" id="GO:0005524">
    <property type="term" value="F:ATP binding"/>
    <property type="evidence" value="ECO:0007669"/>
    <property type="project" value="UniProtKB-KW"/>
</dbReference>
<dbReference type="GO" id="GO:0005634">
    <property type="term" value="C:nucleus"/>
    <property type="evidence" value="ECO:0007669"/>
    <property type="project" value="TreeGrafter"/>
</dbReference>
<evidence type="ECO:0000256" key="8">
    <source>
        <dbReference type="ARBA" id="ARBA00022741"/>
    </source>
</evidence>
<evidence type="ECO:0000313" key="16">
    <source>
        <dbReference type="EMBL" id="KEZ46901.1"/>
    </source>
</evidence>
<dbReference type="SMART" id="SM00220">
    <property type="entry name" value="S_TKc"/>
    <property type="match status" value="1"/>
</dbReference>
<name>A0A084GHT9_PSEDA</name>
<dbReference type="InterPro" id="IPR011009">
    <property type="entry name" value="Kinase-like_dom_sf"/>
</dbReference>
<evidence type="ECO:0000313" key="17">
    <source>
        <dbReference type="Proteomes" id="UP000028545"/>
    </source>
</evidence>
<dbReference type="EC" id="2.7.11.1" evidence="3"/>
<evidence type="ECO:0000256" key="7">
    <source>
        <dbReference type="ARBA" id="ARBA00022679"/>
    </source>
</evidence>
<dbReference type="InterPro" id="IPR008266">
    <property type="entry name" value="Tyr_kinase_AS"/>
</dbReference>
<dbReference type="EMBL" id="JOWA01000011">
    <property type="protein sequence ID" value="KEZ46901.1"/>
    <property type="molecule type" value="Genomic_DNA"/>
</dbReference>
<gene>
    <name evidence="16" type="ORF">SAPIO_CDS0238</name>
</gene>
<dbReference type="GeneID" id="27718390"/>
<evidence type="ECO:0000256" key="14">
    <source>
        <dbReference type="ARBA" id="ARBA00048679"/>
    </source>
</evidence>
<accession>A0A084GHT9</accession>
<evidence type="ECO:0000256" key="6">
    <source>
        <dbReference type="ARBA" id="ARBA00022527"/>
    </source>
</evidence>
<organism evidence="16 17">
    <name type="scientific">Pseudallescheria apiosperma</name>
    <name type="common">Scedosporium apiospermum</name>
    <dbReference type="NCBI Taxonomy" id="563466"/>
    <lineage>
        <taxon>Eukaryota</taxon>
        <taxon>Fungi</taxon>
        <taxon>Dikarya</taxon>
        <taxon>Ascomycota</taxon>
        <taxon>Pezizomycotina</taxon>
        <taxon>Sordariomycetes</taxon>
        <taxon>Hypocreomycetidae</taxon>
        <taxon>Microascales</taxon>
        <taxon>Microascaceae</taxon>
        <taxon>Scedosporium</taxon>
    </lineage>
</organism>
<dbReference type="PANTHER" id="PTHR47634:SF9">
    <property type="entry name" value="PROTEIN KINASE DOMAIN-CONTAINING PROTEIN-RELATED"/>
    <property type="match status" value="1"/>
</dbReference>
<dbReference type="OMA" id="LKVCTCR"/>
<dbReference type="InterPro" id="IPR000719">
    <property type="entry name" value="Prot_kinase_dom"/>
</dbReference>
<keyword evidence="10" id="KW-0067">ATP-binding</keyword>
<reference evidence="16 17" key="1">
    <citation type="journal article" date="2014" name="Genome Announc.">
        <title>Draft genome sequence of the pathogenic fungus Scedosporium apiospermum.</title>
        <authorList>
            <person name="Vandeputte P."/>
            <person name="Ghamrawi S."/>
            <person name="Rechenmann M."/>
            <person name="Iltis A."/>
            <person name="Giraud S."/>
            <person name="Fleury M."/>
            <person name="Thornton C."/>
            <person name="Delhaes L."/>
            <person name="Meyer W."/>
            <person name="Papon N."/>
            <person name="Bouchara J.P."/>
        </authorList>
    </citation>
    <scope>NUCLEOTIDE SEQUENCE [LARGE SCALE GENOMIC DNA]</scope>
    <source>
        <strain evidence="16 17">IHEM 14462</strain>
    </source>
</reference>
<comment type="catalytic activity">
    <reaction evidence="14">
        <text>L-seryl-[protein] + ATP = O-phospho-L-seryl-[protein] + ADP + H(+)</text>
        <dbReference type="Rhea" id="RHEA:17989"/>
        <dbReference type="Rhea" id="RHEA-COMP:9863"/>
        <dbReference type="Rhea" id="RHEA-COMP:11604"/>
        <dbReference type="ChEBI" id="CHEBI:15378"/>
        <dbReference type="ChEBI" id="CHEBI:29999"/>
        <dbReference type="ChEBI" id="CHEBI:30616"/>
        <dbReference type="ChEBI" id="CHEBI:83421"/>
        <dbReference type="ChEBI" id="CHEBI:456216"/>
        <dbReference type="EC" id="2.7.11.1"/>
    </reaction>
</comment>
<dbReference type="PROSITE" id="PS00109">
    <property type="entry name" value="PROTEIN_KINASE_TYR"/>
    <property type="match status" value="1"/>
</dbReference>
<protein>
    <recommendedName>
        <fullName evidence="5">EKC/KEOPS complex subunit BUD32</fullName>
        <ecNumber evidence="3">2.7.11.1</ecNumber>
    </recommendedName>
    <alternativeName>
        <fullName evidence="11 12">Atypical Serine/threonine protein kinase BUD32</fullName>
    </alternativeName>
    <alternativeName>
        <fullName evidence="4">EKC/KEOPS complex subunit bud32</fullName>
    </alternativeName>
</protein>
<dbReference type="GO" id="GO:0004674">
    <property type="term" value="F:protein serine/threonine kinase activity"/>
    <property type="evidence" value="ECO:0007669"/>
    <property type="project" value="UniProtKB-KW"/>
</dbReference>